<dbReference type="SUPFAM" id="SSF51182">
    <property type="entry name" value="RmlC-like cupins"/>
    <property type="match status" value="1"/>
</dbReference>
<comment type="pathway">
    <text evidence="3">Carbohydrate biosynthesis; dTDP-L-rhamnose biosynthesis.</text>
</comment>
<dbReference type="PANTHER" id="PTHR21047">
    <property type="entry name" value="DTDP-6-DEOXY-D-GLUCOSE-3,5 EPIMERASE"/>
    <property type="match status" value="1"/>
</dbReference>
<dbReference type="AlphaFoldDB" id="A0A964BM89"/>
<dbReference type="InterPro" id="IPR011051">
    <property type="entry name" value="RmlC_Cupin_sf"/>
</dbReference>
<dbReference type="RefSeq" id="WP_229639079.1">
    <property type="nucleotide sequence ID" value="NZ_JADWDC010000005.1"/>
</dbReference>
<feature type="active site" description="Proton acceptor" evidence="1">
    <location>
        <position position="62"/>
    </location>
</feature>
<dbReference type="GO" id="GO:0008830">
    <property type="term" value="F:dTDP-4-dehydrorhamnose 3,5-epimerase activity"/>
    <property type="evidence" value="ECO:0007669"/>
    <property type="project" value="UniProtKB-UniRule"/>
</dbReference>
<comment type="caution">
    <text evidence="4">The sequence shown here is derived from an EMBL/GenBank/DDBJ whole genome shotgun (WGS) entry which is preliminary data.</text>
</comment>
<dbReference type="Proteomes" id="UP000729733">
    <property type="component" value="Unassembled WGS sequence"/>
</dbReference>
<comment type="subunit">
    <text evidence="3">Homodimer.</text>
</comment>
<comment type="function">
    <text evidence="3">Catalyzes the epimerization of the C3' and C5'positions of dTDP-6-deoxy-D-xylo-4-hexulose, forming dTDP-6-deoxy-L-lyxo-4-hexulose.</text>
</comment>
<comment type="similarity">
    <text evidence="3">Belongs to the dTDP-4-dehydrorhamnose 3,5-epimerase family.</text>
</comment>
<dbReference type="GO" id="GO:0005829">
    <property type="term" value="C:cytosol"/>
    <property type="evidence" value="ECO:0007669"/>
    <property type="project" value="TreeGrafter"/>
</dbReference>
<feature type="active site" description="Proton donor" evidence="1">
    <location>
        <position position="131"/>
    </location>
</feature>
<dbReference type="InterPro" id="IPR000888">
    <property type="entry name" value="RmlC-like"/>
</dbReference>
<gene>
    <name evidence="4" type="primary">rfbC</name>
    <name evidence="4" type="ORF">I4641_03505</name>
</gene>
<evidence type="ECO:0000313" key="4">
    <source>
        <dbReference type="EMBL" id="MCC0176044.1"/>
    </source>
</evidence>
<keyword evidence="3 4" id="KW-0413">Isomerase</keyword>
<dbReference type="NCBIfam" id="TIGR01221">
    <property type="entry name" value="rmlC"/>
    <property type="match status" value="1"/>
</dbReference>
<dbReference type="Gene3D" id="2.60.120.10">
    <property type="entry name" value="Jelly Rolls"/>
    <property type="match status" value="1"/>
</dbReference>
<evidence type="ECO:0000256" key="2">
    <source>
        <dbReference type="PIRSR" id="PIRSR600888-3"/>
    </source>
</evidence>
<evidence type="ECO:0000256" key="1">
    <source>
        <dbReference type="PIRSR" id="PIRSR600888-1"/>
    </source>
</evidence>
<organism evidence="4 5">
    <name type="scientific">Waterburya agarophytonicola KI4</name>
    <dbReference type="NCBI Taxonomy" id="2874699"/>
    <lineage>
        <taxon>Bacteria</taxon>
        <taxon>Bacillati</taxon>
        <taxon>Cyanobacteriota</taxon>
        <taxon>Cyanophyceae</taxon>
        <taxon>Pleurocapsales</taxon>
        <taxon>Hyellaceae</taxon>
        <taxon>Waterburya</taxon>
        <taxon>Waterburya agarophytonicola</taxon>
    </lineage>
</organism>
<evidence type="ECO:0000313" key="5">
    <source>
        <dbReference type="Proteomes" id="UP000729733"/>
    </source>
</evidence>
<comment type="catalytic activity">
    <reaction evidence="3">
        <text>dTDP-4-dehydro-6-deoxy-alpha-D-glucose = dTDP-4-dehydro-beta-L-rhamnose</text>
        <dbReference type="Rhea" id="RHEA:16969"/>
        <dbReference type="ChEBI" id="CHEBI:57649"/>
        <dbReference type="ChEBI" id="CHEBI:62830"/>
        <dbReference type="EC" id="5.1.3.13"/>
    </reaction>
</comment>
<feature type="site" description="Participates in a stacking interaction with the thymidine ring of dTDP-4-oxo-6-deoxyglucose" evidence="2">
    <location>
        <position position="137"/>
    </location>
</feature>
<evidence type="ECO:0000256" key="3">
    <source>
        <dbReference type="RuleBase" id="RU364069"/>
    </source>
</evidence>
<accession>A0A964BM89</accession>
<dbReference type="EC" id="5.1.3.13" evidence="3"/>
<protein>
    <recommendedName>
        <fullName evidence="3">dTDP-4-dehydrorhamnose 3,5-epimerase</fullName>
        <ecNumber evidence="3">5.1.3.13</ecNumber>
    </recommendedName>
    <alternativeName>
        <fullName evidence="3">Thymidine diphospho-4-keto-rhamnose 3,5-epimerase</fullName>
    </alternativeName>
</protein>
<sequence>MDVIQTTIPDVLIIEPKVFGDERGFFMESFNEKTFREKTGVTSPFVQDNHSRSAKNVLRGLHYQIKQAQGKLVRVVSGEVYDVAVDIRKSSPTFGQWTGCLLSETNKKQFWVPPGFAHGFVVLSDTADFLYKTTDYYAPEYERSILWNDPGLNIDWKIEGEPVLSAKDQAGLPLDKAEVFE</sequence>
<dbReference type="CDD" id="cd00438">
    <property type="entry name" value="cupin_RmlC"/>
    <property type="match status" value="1"/>
</dbReference>
<keyword evidence="5" id="KW-1185">Reference proteome</keyword>
<reference evidence="4" key="1">
    <citation type="journal article" date="2021" name="Antonie Van Leeuwenhoek">
        <title>Draft genome and description of Waterburya agarophytonicola gen. nov. sp. nov. (Pleurocapsales, Cyanobacteria): a seaweed symbiont.</title>
        <authorList>
            <person name="Bonthond G."/>
            <person name="Shalygin S."/>
            <person name="Bayer T."/>
            <person name="Weinberger F."/>
        </authorList>
    </citation>
    <scope>NUCLEOTIDE SEQUENCE</scope>
    <source>
        <strain evidence="4">KI4</strain>
    </source>
</reference>
<dbReference type="PANTHER" id="PTHR21047:SF2">
    <property type="entry name" value="THYMIDINE DIPHOSPHO-4-KETO-RHAMNOSE 3,5-EPIMERASE"/>
    <property type="match status" value="1"/>
</dbReference>
<proteinExistence type="inferred from homology"/>
<dbReference type="GO" id="GO:0000271">
    <property type="term" value="P:polysaccharide biosynthetic process"/>
    <property type="evidence" value="ECO:0007669"/>
    <property type="project" value="TreeGrafter"/>
</dbReference>
<name>A0A964BM89_9CYAN</name>
<dbReference type="GO" id="GO:0019305">
    <property type="term" value="P:dTDP-rhamnose biosynthetic process"/>
    <property type="evidence" value="ECO:0007669"/>
    <property type="project" value="UniProtKB-UniRule"/>
</dbReference>
<dbReference type="InterPro" id="IPR014710">
    <property type="entry name" value="RmlC-like_jellyroll"/>
</dbReference>
<dbReference type="Pfam" id="PF00908">
    <property type="entry name" value="dTDP_sugar_isom"/>
    <property type="match status" value="1"/>
</dbReference>
<dbReference type="EMBL" id="JADWDC010000005">
    <property type="protein sequence ID" value="MCC0176044.1"/>
    <property type="molecule type" value="Genomic_DNA"/>
</dbReference>